<dbReference type="eggNOG" id="COG0071">
    <property type="taxonomic scope" value="Bacteria"/>
</dbReference>
<dbReference type="SUPFAM" id="SSF49764">
    <property type="entry name" value="HSP20-like chaperones"/>
    <property type="match status" value="1"/>
</dbReference>
<organism evidence="4 5">
    <name type="scientific">Pseudobacteroides cellulosolvens ATCC 35603 = DSM 2933</name>
    <dbReference type="NCBI Taxonomy" id="398512"/>
    <lineage>
        <taxon>Bacteria</taxon>
        <taxon>Bacillati</taxon>
        <taxon>Bacillota</taxon>
        <taxon>Clostridia</taxon>
        <taxon>Eubacteriales</taxon>
        <taxon>Oscillospiraceae</taxon>
        <taxon>Pseudobacteroides</taxon>
    </lineage>
</organism>
<dbReference type="OrthoDB" id="9811615at2"/>
<accession>A0A0L6JTB8</accession>
<dbReference type="RefSeq" id="WP_010244753.1">
    <property type="nucleotide sequence ID" value="NZ_JQKC01000005.1"/>
</dbReference>
<dbReference type="InterPro" id="IPR002068">
    <property type="entry name" value="A-crystallin/Hsp20_dom"/>
</dbReference>
<dbReference type="InterPro" id="IPR031107">
    <property type="entry name" value="Small_HSP"/>
</dbReference>
<name>A0A0L6JTB8_9FIRM</name>
<gene>
    <name evidence="4" type="ORF">Bccel_4370</name>
</gene>
<dbReference type="PATRIC" id="fig|398512.5.peg.4578"/>
<evidence type="ECO:0000256" key="2">
    <source>
        <dbReference type="RuleBase" id="RU003616"/>
    </source>
</evidence>
<dbReference type="PANTHER" id="PTHR11527">
    <property type="entry name" value="HEAT-SHOCK PROTEIN 20 FAMILY MEMBER"/>
    <property type="match status" value="1"/>
</dbReference>
<protein>
    <submittedName>
        <fullName evidence="4">Heat shock protein Hsp20</fullName>
    </submittedName>
</protein>
<evidence type="ECO:0000259" key="3">
    <source>
        <dbReference type="PROSITE" id="PS01031"/>
    </source>
</evidence>
<proteinExistence type="inferred from homology"/>
<dbReference type="Proteomes" id="UP000036923">
    <property type="component" value="Unassembled WGS sequence"/>
</dbReference>
<dbReference type="Gene3D" id="2.60.40.790">
    <property type="match status" value="1"/>
</dbReference>
<dbReference type="EMBL" id="LGTC01000001">
    <property type="protein sequence ID" value="KNY29096.1"/>
    <property type="molecule type" value="Genomic_DNA"/>
</dbReference>
<dbReference type="Pfam" id="PF00011">
    <property type="entry name" value="HSP20"/>
    <property type="match status" value="1"/>
</dbReference>
<feature type="domain" description="SHSP" evidence="3">
    <location>
        <begin position="43"/>
        <end position="154"/>
    </location>
</feature>
<evidence type="ECO:0000256" key="1">
    <source>
        <dbReference type="PROSITE-ProRule" id="PRU00285"/>
    </source>
</evidence>
<sequence length="154" mass="18006">MSSLIPFERKNNGVQRKNGSLFDLFDMDRVFENFFNDTVFPSHFNNSGQMRVDISENDREYILEAELPGVKKDEINLEVHDDRLTISVKKDEKAEEKKDNYLRRERRTSSMVRSFSIENIISDKITAKHENGILTLILPKKEETKPKGRKIDIS</sequence>
<comment type="caution">
    <text evidence="4">The sequence shown here is derived from an EMBL/GenBank/DDBJ whole genome shotgun (WGS) entry which is preliminary data.</text>
</comment>
<keyword evidence="4" id="KW-0346">Stress response</keyword>
<comment type="similarity">
    <text evidence="1 2">Belongs to the small heat shock protein (HSP20) family.</text>
</comment>
<dbReference type="STRING" id="398512.Bccel_4370"/>
<reference evidence="5" key="1">
    <citation type="submission" date="2015-07" db="EMBL/GenBank/DDBJ databases">
        <title>Near-Complete Genome Sequence of the Cellulolytic Bacterium Bacteroides (Pseudobacteroides) cellulosolvens ATCC 35603.</title>
        <authorList>
            <person name="Dassa B."/>
            <person name="Utturkar S.M."/>
            <person name="Klingeman D.M."/>
            <person name="Hurt R.A."/>
            <person name="Keller M."/>
            <person name="Xu J."/>
            <person name="Reddy Y.H.K."/>
            <person name="Borovok I."/>
            <person name="Grinberg I.R."/>
            <person name="Lamed R."/>
            <person name="Zhivin O."/>
            <person name="Bayer E.A."/>
            <person name="Brown S.D."/>
        </authorList>
    </citation>
    <scope>NUCLEOTIDE SEQUENCE [LARGE SCALE GENOMIC DNA]</scope>
    <source>
        <strain evidence="5">DSM 2933</strain>
    </source>
</reference>
<dbReference type="InterPro" id="IPR008978">
    <property type="entry name" value="HSP20-like_chaperone"/>
</dbReference>
<dbReference type="CDD" id="cd06471">
    <property type="entry name" value="ACD_LpsHSP_like"/>
    <property type="match status" value="1"/>
</dbReference>
<dbReference type="AlphaFoldDB" id="A0A0L6JTB8"/>
<evidence type="ECO:0000313" key="5">
    <source>
        <dbReference type="Proteomes" id="UP000036923"/>
    </source>
</evidence>
<dbReference type="PROSITE" id="PS01031">
    <property type="entry name" value="SHSP"/>
    <property type="match status" value="1"/>
</dbReference>
<evidence type="ECO:0000313" key="4">
    <source>
        <dbReference type="EMBL" id="KNY29096.1"/>
    </source>
</evidence>
<keyword evidence="5" id="KW-1185">Reference proteome</keyword>